<feature type="region of interest" description="Disordered" evidence="1">
    <location>
        <begin position="1"/>
        <end position="116"/>
    </location>
</feature>
<gene>
    <name evidence="3" type="ORF">EVG20_g7759</name>
</gene>
<keyword evidence="4" id="KW-1185">Reference proteome</keyword>
<accession>A0A4Y9YCW4</accession>
<dbReference type="Pfam" id="PF12110">
    <property type="entry name" value="Nup96"/>
    <property type="match status" value="2"/>
</dbReference>
<dbReference type="EMBL" id="SEOQ01000614">
    <property type="protein sequence ID" value="TFY59543.1"/>
    <property type="molecule type" value="Genomic_DNA"/>
</dbReference>
<dbReference type="Proteomes" id="UP000298327">
    <property type="component" value="Unassembled WGS sequence"/>
</dbReference>
<dbReference type="OrthoDB" id="3797628at2759"/>
<feature type="domain" description="Nuclear pore complex protein NUP96 C-terminal" evidence="2">
    <location>
        <begin position="495"/>
        <end position="680"/>
    </location>
</feature>
<proteinExistence type="predicted"/>
<comment type="caution">
    <text evidence="3">The sequence shown here is derived from an EMBL/GenBank/DDBJ whole genome shotgun (WGS) entry which is preliminary data.</text>
</comment>
<feature type="region of interest" description="Disordered" evidence="1">
    <location>
        <begin position="583"/>
        <end position="603"/>
    </location>
</feature>
<dbReference type="AlphaFoldDB" id="A0A4Y9YCW4"/>
<sequence length="861" mass="95093">MARFTAFASDTSEDEDERMQPESPPKPAPPRASHSTSLVKPAQADADMSESESSVMDEDELYESPPHRLSRDRNALVEGEDGEIYHAHELDGGDDLYDEDSRSSSSSSPPPDARRDQGIIPWAQKIGVDAHKLHVMQASLFRMPEEAAALQVLSSEKSERLQLVLPGTQPRKHNRDSEGDATRLFARERASFAHDLEPTPYRPSRKYARVQGSASAVKGSEGVFVDAGLAMGRSFRVGWGPAGTLVHLGELCSPAHVSDVTANSSTITKTILPFSRRDIDPADLASNLLAHHLSNSRISPDADGIPFASPSSHLTFASFLSLFPATERSFEALLFRLGHALFDELDLHLKDSISVDVRNRIYAIRRKAALSTWLEEAVFPAVAGEVKSGISDNSAEIAFNYLTGHQVEQACDAAVEGENIKLSTLISQAGGDYAFLEDLRSQLRIWEEERVDAHIDPHIRKVYALLAGIVDVLEGPGLETCLWAALVQHWRNHPDRAAPPRPWYAENTSETPETSFWRLSSDANPPDALYYLIKLFAEPACSLSQILSPLAFGPSPLDYSLSWHLYVILSRCMRMRDFADRGDPGVPRDFDEEDEENRVEGHSPSADLLTGSYASQLEQMGLIQEAAFVLLHIEGSAGREKAIKELLARSASKLDDWMIRGIAGSLKIPLAWVNEAKAIYTLNNGNVYEAYELYLQAGLYPAAHELAVLELAPEAVIRDDLELLRTLFSQISGHTVDGWPVRGKAFLDYAHVKLRLPQIRTDVLDLETVPDAAQASELEELVWSIPRLIAILSDVLRDRADPRHNVALSVMIANLTRLLDTVDPLALSQAQARPMLADEATKLRHAQSAAYTRFLKIIEVA</sequence>
<feature type="compositionally biased region" description="Acidic residues" evidence="1">
    <location>
        <begin position="47"/>
        <end position="62"/>
    </location>
</feature>
<name>A0A4Y9YCW4_9AGAM</name>
<dbReference type="InterPro" id="IPR021967">
    <property type="entry name" value="Nup98_C"/>
</dbReference>
<organism evidence="3 4">
    <name type="scientific">Dentipellis fragilis</name>
    <dbReference type="NCBI Taxonomy" id="205917"/>
    <lineage>
        <taxon>Eukaryota</taxon>
        <taxon>Fungi</taxon>
        <taxon>Dikarya</taxon>
        <taxon>Basidiomycota</taxon>
        <taxon>Agaricomycotina</taxon>
        <taxon>Agaricomycetes</taxon>
        <taxon>Russulales</taxon>
        <taxon>Hericiaceae</taxon>
        <taxon>Dentipellis</taxon>
    </lineage>
</organism>
<evidence type="ECO:0000256" key="1">
    <source>
        <dbReference type="SAM" id="MobiDB-lite"/>
    </source>
</evidence>
<evidence type="ECO:0000313" key="3">
    <source>
        <dbReference type="EMBL" id="TFY59543.1"/>
    </source>
</evidence>
<evidence type="ECO:0000259" key="2">
    <source>
        <dbReference type="Pfam" id="PF12110"/>
    </source>
</evidence>
<dbReference type="Gene3D" id="1.25.40.690">
    <property type="match status" value="1"/>
</dbReference>
<protein>
    <recommendedName>
        <fullName evidence="2">Nuclear pore complex protein NUP96 C-terminal domain-containing protein</fullName>
    </recommendedName>
</protein>
<feature type="domain" description="Nuclear pore complex protein NUP96 C-terminal" evidence="2">
    <location>
        <begin position="398"/>
        <end position="476"/>
    </location>
</feature>
<dbReference type="STRING" id="205917.A0A4Y9YCW4"/>
<feature type="compositionally biased region" description="Basic and acidic residues" evidence="1">
    <location>
        <begin position="65"/>
        <end position="75"/>
    </location>
</feature>
<evidence type="ECO:0000313" key="4">
    <source>
        <dbReference type="Proteomes" id="UP000298327"/>
    </source>
</evidence>
<reference evidence="3 4" key="1">
    <citation type="submission" date="2019-02" db="EMBL/GenBank/DDBJ databases">
        <title>Genome sequencing of the rare red list fungi Dentipellis fragilis.</title>
        <authorList>
            <person name="Buettner E."/>
            <person name="Kellner H."/>
        </authorList>
    </citation>
    <scope>NUCLEOTIDE SEQUENCE [LARGE SCALE GENOMIC DNA]</scope>
    <source>
        <strain evidence="3 4">DSM 105465</strain>
    </source>
</reference>